<dbReference type="AlphaFoldDB" id="A0A1M5XAR2"/>
<sequence length="102" mass="11440">MLKELEGKNTKLLEVYNEVVTLAIKNGWDKDELTLTELNAVNATSQTFNSMIKELSSAHGADLDAILTETDNLIAELNTNMRQRVSVPFTNKGDKRKLIPYT</sequence>
<reference evidence="2" key="1">
    <citation type="submission" date="2016-11" db="EMBL/GenBank/DDBJ databases">
        <authorList>
            <person name="Varghese N."/>
            <person name="Submissions S."/>
        </authorList>
    </citation>
    <scope>NUCLEOTIDE SEQUENCE [LARGE SCALE GENOMIC DNA]</scope>
    <source>
        <strain evidence="2">DSM 15449</strain>
    </source>
</reference>
<evidence type="ECO:0000313" key="1">
    <source>
        <dbReference type="EMBL" id="SHH96594.1"/>
    </source>
</evidence>
<proteinExistence type="predicted"/>
<gene>
    <name evidence="1" type="ORF">SAMN02746098_01887</name>
</gene>
<dbReference type="Proteomes" id="UP000183954">
    <property type="component" value="Unassembled WGS sequence"/>
</dbReference>
<organism evidence="1 2">
    <name type="scientific">Desulfosporosinus lacus DSM 15449</name>
    <dbReference type="NCBI Taxonomy" id="1121420"/>
    <lineage>
        <taxon>Bacteria</taxon>
        <taxon>Bacillati</taxon>
        <taxon>Bacillota</taxon>
        <taxon>Clostridia</taxon>
        <taxon>Eubacteriales</taxon>
        <taxon>Desulfitobacteriaceae</taxon>
        <taxon>Desulfosporosinus</taxon>
    </lineage>
</organism>
<dbReference type="EMBL" id="FQXJ01000006">
    <property type="protein sequence ID" value="SHH96594.1"/>
    <property type="molecule type" value="Genomic_DNA"/>
</dbReference>
<name>A0A1M5XAR2_9FIRM</name>
<dbReference type="RefSeq" id="WP_073029489.1">
    <property type="nucleotide sequence ID" value="NZ_FQXJ01000006.1"/>
</dbReference>
<evidence type="ECO:0000313" key="2">
    <source>
        <dbReference type="Proteomes" id="UP000183954"/>
    </source>
</evidence>
<keyword evidence="2" id="KW-1185">Reference proteome</keyword>
<protein>
    <submittedName>
        <fullName evidence="1">Uncharacterized protein</fullName>
    </submittedName>
</protein>
<accession>A0A1M5XAR2</accession>